<protein>
    <recommendedName>
        <fullName evidence="1">Mut7-C RNAse domain-containing protein</fullName>
    </recommendedName>
</protein>
<proteinExistence type="predicted"/>
<accession>A0A538SJA6</accession>
<feature type="domain" description="Mut7-C RNAse" evidence="1">
    <location>
        <begin position="29"/>
        <end position="168"/>
    </location>
</feature>
<evidence type="ECO:0000313" key="2">
    <source>
        <dbReference type="EMBL" id="TMQ51451.1"/>
    </source>
</evidence>
<dbReference type="PANTHER" id="PTHR39081">
    <property type="entry name" value="MUT7-C DOMAIN-CONTAINING PROTEIN"/>
    <property type="match status" value="1"/>
</dbReference>
<sequence>MLDRAELPGNPARAKGGAHLGYPRQVSCTRFLADSSLDYVARRLRFLGFDVETLPGAPLRQLFEAARRDGRTVITPSVRHPRRFARVPAVVVEREDVAAAVRAVAATHETAGPPFSRCALCNRVLETLPASAAAGSVPGEVIAAHEELRHCTGCGKWYWEGSHVDRVRMWFEQVLGPPAG</sequence>
<dbReference type="PANTHER" id="PTHR39081:SF1">
    <property type="entry name" value="MUT7-C RNASE DOMAIN-CONTAINING PROTEIN"/>
    <property type="match status" value="1"/>
</dbReference>
<dbReference type="Pfam" id="PF01927">
    <property type="entry name" value="Mut7-C"/>
    <property type="match status" value="1"/>
</dbReference>
<dbReference type="Proteomes" id="UP000320184">
    <property type="component" value="Unassembled WGS sequence"/>
</dbReference>
<dbReference type="EMBL" id="VBOT01000071">
    <property type="protein sequence ID" value="TMQ51451.1"/>
    <property type="molecule type" value="Genomic_DNA"/>
</dbReference>
<name>A0A538SJA6_UNCEI</name>
<organism evidence="2 3">
    <name type="scientific">Eiseniibacteriota bacterium</name>
    <dbReference type="NCBI Taxonomy" id="2212470"/>
    <lineage>
        <taxon>Bacteria</taxon>
        <taxon>Candidatus Eiseniibacteriota</taxon>
    </lineage>
</organism>
<dbReference type="InterPro" id="IPR002782">
    <property type="entry name" value="Mut7-C_RNAse_dom"/>
</dbReference>
<evidence type="ECO:0000313" key="3">
    <source>
        <dbReference type="Proteomes" id="UP000320184"/>
    </source>
</evidence>
<reference evidence="2 3" key="1">
    <citation type="journal article" date="2019" name="Nat. Microbiol.">
        <title>Mediterranean grassland soil C-N compound turnover is dependent on rainfall and depth, and is mediated by genomically divergent microorganisms.</title>
        <authorList>
            <person name="Diamond S."/>
            <person name="Andeer P.F."/>
            <person name="Li Z."/>
            <person name="Crits-Christoph A."/>
            <person name="Burstein D."/>
            <person name="Anantharaman K."/>
            <person name="Lane K.R."/>
            <person name="Thomas B.C."/>
            <person name="Pan C."/>
            <person name="Northen T.R."/>
            <person name="Banfield J.F."/>
        </authorList>
    </citation>
    <scope>NUCLEOTIDE SEQUENCE [LARGE SCALE GENOMIC DNA]</scope>
    <source>
        <strain evidence="2">WS_3</strain>
    </source>
</reference>
<dbReference type="AlphaFoldDB" id="A0A538SJA6"/>
<evidence type="ECO:0000259" key="1">
    <source>
        <dbReference type="Pfam" id="PF01927"/>
    </source>
</evidence>
<comment type="caution">
    <text evidence="2">The sequence shown here is derived from an EMBL/GenBank/DDBJ whole genome shotgun (WGS) entry which is preliminary data.</text>
</comment>
<gene>
    <name evidence="2" type="ORF">E6K73_05645</name>
</gene>